<keyword evidence="3 5" id="KW-1133">Transmembrane helix</keyword>
<dbReference type="GO" id="GO:0042771">
    <property type="term" value="P:intrinsic apoptotic signaling pathway in response to DNA damage by p53 class mediator"/>
    <property type="evidence" value="ECO:0007669"/>
    <property type="project" value="TreeGrafter"/>
</dbReference>
<dbReference type="GO" id="GO:0071480">
    <property type="term" value="P:cellular response to gamma radiation"/>
    <property type="evidence" value="ECO:0007669"/>
    <property type="project" value="InterPro"/>
</dbReference>
<keyword evidence="7" id="KW-1185">Reference proteome</keyword>
<dbReference type="InterPro" id="IPR039492">
    <property type="entry name" value="TMEM109"/>
</dbReference>
<evidence type="ECO:0000256" key="4">
    <source>
        <dbReference type="ARBA" id="ARBA00023136"/>
    </source>
</evidence>
<feature type="transmembrane region" description="Helical" evidence="5">
    <location>
        <begin position="71"/>
        <end position="90"/>
    </location>
</feature>
<proteinExistence type="predicted"/>
<protein>
    <submittedName>
        <fullName evidence="6">Uncharacterized protein</fullName>
    </submittedName>
</protein>
<feature type="transmembrane region" description="Helical" evidence="5">
    <location>
        <begin position="102"/>
        <end position="122"/>
    </location>
</feature>
<evidence type="ECO:0000256" key="1">
    <source>
        <dbReference type="ARBA" id="ARBA00004141"/>
    </source>
</evidence>
<accession>A0A4Z2B0V5</accession>
<sequence>MAVAVSRDLKVHMLEDVNTTKLVDRQQALRAAIQKGEPKCLGVTQLMLGLMVMSYSIPLHLTEVTEVVRLLVPWWSGLAFLTAGISGIILDKHCNMKILGTCLMTSLVSAVLSVVAVVLYSVDLIRNPEVPCVKLLYDACDDQYYAVKLSRGVKWSLCVFTLAETVVSLVLCGLLFKRRHSFAQYNVYFRNTNESVITHEGQQGADVCRSVMRSKVCPRDHILYGRNFSSPLQIHEQIMAFSWVRRGLWVLIAALICVSAERGPESRSGLILELQAALNELVEDGKGYLGKLAGKQTVLSVSKAFSLVLASVAENVAAGLNVLLQYVSHFLQTAGIQVGIPIHEVTPEGLVFVTQWVLTALIGYWMLSLAFHLVTKTLRQAFWLLKVSAALACFVYILSDRSVATETIAIRMGVLVLVCFLLGVGPSGGTNVTDKTSQLEEQVMILESRLREMERWKRRDE</sequence>
<keyword evidence="2 5" id="KW-0812">Transmembrane</keyword>
<dbReference type="Pfam" id="PF04103">
    <property type="entry name" value="CD20"/>
    <property type="match status" value="1"/>
</dbReference>
<evidence type="ECO:0000313" key="6">
    <source>
        <dbReference type="EMBL" id="TNM85585.1"/>
    </source>
</evidence>
<dbReference type="Proteomes" id="UP000516260">
    <property type="component" value="Chromosome 8"/>
</dbReference>
<evidence type="ECO:0000256" key="3">
    <source>
        <dbReference type="ARBA" id="ARBA00022989"/>
    </source>
</evidence>
<comment type="subcellular location">
    <subcellularLocation>
        <location evidence="1">Membrane</location>
        <topology evidence="1">Multi-pass membrane protein</topology>
    </subcellularLocation>
</comment>
<evidence type="ECO:0000256" key="2">
    <source>
        <dbReference type="ARBA" id="ARBA00022692"/>
    </source>
</evidence>
<feature type="transmembrane region" description="Helical" evidence="5">
    <location>
        <begin position="40"/>
        <end position="59"/>
    </location>
</feature>
<dbReference type="PANTHER" id="PTHR14550:SF2">
    <property type="entry name" value="TRANSMEMBRANE PROTEIN 109"/>
    <property type="match status" value="1"/>
</dbReference>
<dbReference type="Pfam" id="PF14965">
    <property type="entry name" value="BRI3BP"/>
    <property type="match status" value="1"/>
</dbReference>
<dbReference type="InterPro" id="IPR007237">
    <property type="entry name" value="CD20-like"/>
</dbReference>
<dbReference type="EMBL" id="SWLE01000021">
    <property type="protein sequence ID" value="TNM85585.1"/>
    <property type="molecule type" value="Genomic_DNA"/>
</dbReference>
<feature type="transmembrane region" description="Helical" evidence="5">
    <location>
        <begin position="380"/>
        <end position="398"/>
    </location>
</feature>
<dbReference type="PANTHER" id="PTHR14550">
    <property type="entry name" value="TRANSMEMBRANE PROTEIN 109"/>
    <property type="match status" value="1"/>
</dbReference>
<gene>
    <name evidence="6" type="ORF">fugu_007856</name>
</gene>
<name>A0A4Z2B0V5_9TELE</name>
<keyword evidence="4 5" id="KW-0472">Membrane</keyword>
<feature type="transmembrane region" description="Helical" evidence="5">
    <location>
        <begin position="350"/>
        <end position="374"/>
    </location>
</feature>
<dbReference type="AlphaFoldDB" id="A0A4Z2B0V5"/>
<evidence type="ECO:0000256" key="5">
    <source>
        <dbReference type="SAM" id="Phobius"/>
    </source>
</evidence>
<dbReference type="GO" id="GO:0016020">
    <property type="term" value="C:membrane"/>
    <property type="evidence" value="ECO:0007669"/>
    <property type="project" value="UniProtKB-SubCell"/>
</dbReference>
<feature type="transmembrane region" description="Helical" evidence="5">
    <location>
        <begin position="410"/>
        <end position="429"/>
    </location>
</feature>
<comment type="caution">
    <text evidence="6">The sequence shown here is derived from an EMBL/GenBank/DDBJ whole genome shotgun (WGS) entry which is preliminary data.</text>
</comment>
<evidence type="ECO:0000313" key="7">
    <source>
        <dbReference type="Proteomes" id="UP000516260"/>
    </source>
</evidence>
<reference evidence="6 7" key="1">
    <citation type="submission" date="2019-04" db="EMBL/GenBank/DDBJ databases">
        <title>The sequence and de novo assembly of Takifugu bimaculatus genome using PacBio and Hi-C technologies.</title>
        <authorList>
            <person name="Xu P."/>
            <person name="Liu B."/>
            <person name="Zhou Z."/>
        </authorList>
    </citation>
    <scope>NUCLEOTIDE SEQUENCE [LARGE SCALE GENOMIC DNA]</scope>
    <source>
        <strain evidence="6">TB-2018</strain>
        <tissue evidence="6">Muscle</tissue>
    </source>
</reference>
<organism evidence="6 7">
    <name type="scientific">Takifugu bimaculatus</name>
    <dbReference type="NCBI Taxonomy" id="433685"/>
    <lineage>
        <taxon>Eukaryota</taxon>
        <taxon>Metazoa</taxon>
        <taxon>Chordata</taxon>
        <taxon>Craniata</taxon>
        <taxon>Vertebrata</taxon>
        <taxon>Euteleostomi</taxon>
        <taxon>Actinopterygii</taxon>
        <taxon>Neopterygii</taxon>
        <taxon>Teleostei</taxon>
        <taxon>Neoteleostei</taxon>
        <taxon>Acanthomorphata</taxon>
        <taxon>Eupercaria</taxon>
        <taxon>Tetraodontiformes</taxon>
        <taxon>Tetradontoidea</taxon>
        <taxon>Tetraodontidae</taxon>
        <taxon>Takifugu</taxon>
    </lineage>
</organism>
<feature type="transmembrane region" description="Helical" evidence="5">
    <location>
        <begin position="153"/>
        <end position="176"/>
    </location>
</feature>